<accession>X6NJP5</accession>
<dbReference type="PANTHER" id="PTHR11638:SF176">
    <property type="entry name" value="HEAT SHOCK PROTEIN 78, MITOCHONDRIAL"/>
    <property type="match status" value="1"/>
</dbReference>
<dbReference type="OrthoDB" id="10259832at2759"/>
<evidence type="ECO:0000313" key="5">
    <source>
        <dbReference type="Proteomes" id="UP000023152"/>
    </source>
</evidence>
<comment type="caution">
    <text evidence="4">The sequence shown here is derived from an EMBL/GenBank/DDBJ whole genome shotgun (WGS) entry which is preliminary data.</text>
</comment>
<proteinExistence type="predicted"/>
<gene>
    <name evidence="4" type="ORF">RFI_11204</name>
</gene>
<sequence length="255" mass="28430">MRSRAVRFNLIRAGAIRSLHISSLQPIIRNSLVYSQRLGKRYNSNENRIAQPQAWVNPENVPSGEHLKKYCQDLTQLAKDGKLDPVIGRDMEVKRTIQVLSRRTKNNPVLIGEPGVGKTAIAEGLAQSIVKGEVPDSIKNTRLVALDLAALIAGAKYRGEFEERLKGVLRDVAESHGKVIMFCDELHMLVGAGKSEGSMDAANMLKPALARGDLRFVGATTLNEYRKYIESDGALARRYLKKKKGERKKKKKKKK</sequence>
<reference evidence="4 5" key="1">
    <citation type="journal article" date="2013" name="Curr. Biol.">
        <title>The Genome of the Foraminiferan Reticulomyxa filosa.</title>
        <authorList>
            <person name="Glockner G."/>
            <person name="Hulsmann N."/>
            <person name="Schleicher M."/>
            <person name="Noegel A.A."/>
            <person name="Eichinger L."/>
            <person name="Gallinger C."/>
            <person name="Pawlowski J."/>
            <person name="Sierra R."/>
            <person name="Euteneuer U."/>
            <person name="Pillet L."/>
            <person name="Moustafa A."/>
            <person name="Platzer M."/>
            <person name="Groth M."/>
            <person name="Szafranski K."/>
            <person name="Schliwa M."/>
        </authorList>
    </citation>
    <scope>NUCLEOTIDE SEQUENCE [LARGE SCALE GENOMIC DNA]</scope>
</reference>
<dbReference type="CDD" id="cd00009">
    <property type="entry name" value="AAA"/>
    <property type="match status" value="1"/>
</dbReference>
<dbReference type="InterPro" id="IPR027417">
    <property type="entry name" value="P-loop_NTPase"/>
</dbReference>
<dbReference type="FunFam" id="3.40.50.300:FF:000010">
    <property type="entry name" value="Chaperone clpB 1, putative"/>
    <property type="match status" value="1"/>
</dbReference>
<dbReference type="SUPFAM" id="SSF52540">
    <property type="entry name" value="P-loop containing nucleoside triphosphate hydrolases"/>
    <property type="match status" value="1"/>
</dbReference>
<organism evidence="4 5">
    <name type="scientific">Reticulomyxa filosa</name>
    <dbReference type="NCBI Taxonomy" id="46433"/>
    <lineage>
        <taxon>Eukaryota</taxon>
        <taxon>Sar</taxon>
        <taxon>Rhizaria</taxon>
        <taxon>Retaria</taxon>
        <taxon>Foraminifera</taxon>
        <taxon>Monothalamids</taxon>
        <taxon>Reticulomyxidae</taxon>
        <taxon>Reticulomyxa</taxon>
    </lineage>
</organism>
<evidence type="ECO:0000313" key="4">
    <source>
        <dbReference type="EMBL" id="ETO25934.1"/>
    </source>
</evidence>
<dbReference type="Pfam" id="PF00004">
    <property type="entry name" value="AAA"/>
    <property type="match status" value="1"/>
</dbReference>
<dbReference type="EMBL" id="ASPP01008193">
    <property type="protein sequence ID" value="ETO25934.1"/>
    <property type="molecule type" value="Genomic_DNA"/>
</dbReference>
<dbReference type="InterPro" id="IPR003593">
    <property type="entry name" value="AAA+_ATPase"/>
</dbReference>
<dbReference type="Gene3D" id="3.40.50.300">
    <property type="entry name" value="P-loop containing nucleotide triphosphate hydrolases"/>
    <property type="match status" value="1"/>
</dbReference>
<evidence type="ECO:0000256" key="2">
    <source>
        <dbReference type="ARBA" id="ARBA00022840"/>
    </source>
</evidence>
<keyword evidence="2" id="KW-0067">ATP-binding</keyword>
<dbReference type="PROSITE" id="PS00870">
    <property type="entry name" value="CLPAB_1"/>
    <property type="match status" value="1"/>
</dbReference>
<feature type="domain" description="AAA+ ATPase" evidence="3">
    <location>
        <begin position="104"/>
        <end position="250"/>
    </location>
</feature>
<dbReference type="GO" id="GO:0016887">
    <property type="term" value="F:ATP hydrolysis activity"/>
    <property type="evidence" value="ECO:0007669"/>
    <property type="project" value="InterPro"/>
</dbReference>
<dbReference type="SMART" id="SM00382">
    <property type="entry name" value="AAA"/>
    <property type="match status" value="1"/>
</dbReference>
<keyword evidence="1" id="KW-0547">Nucleotide-binding</keyword>
<dbReference type="InterPro" id="IPR003959">
    <property type="entry name" value="ATPase_AAA_core"/>
</dbReference>
<evidence type="ECO:0000259" key="3">
    <source>
        <dbReference type="SMART" id="SM00382"/>
    </source>
</evidence>
<name>X6NJP5_RETFI</name>
<dbReference type="InterPro" id="IPR018368">
    <property type="entry name" value="ClpA/B_CS1"/>
</dbReference>
<dbReference type="Proteomes" id="UP000023152">
    <property type="component" value="Unassembled WGS sequence"/>
</dbReference>
<dbReference type="PANTHER" id="PTHR11638">
    <property type="entry name" value="ATP-DEPENDENT CLP PROTEASE"/>
    <property type="match status" value="1"/>
</dbReference>
<dbReference type="InterPro" id="IPR050130">
    <property type="entry name" value="ClpA_ClpB"/>
</dbReference>
<keyword evidence="5" id="KW-1185">Reference proteome</keyword>
<protein>
    <submittedName>
        <fullName evidence="4">AAA ATPase domain-containing protein</fullName>
    </submittedName>
</protein>
<dbReference type="GO" id="GO:0005737">
    <property type="term" value="C:cytoplasm"/>
    <property type="evidence" value="ECO:0007669"/>
    <property type="project" value="TreeGrafter"/>
</dbReference>
<dbReference type="GO" id="GO:0034605">
    <property type="term" value="P:cellular response to heat"/>
    <property type="evidence" value="ECO:0007669"/>
    <property type="project" value="TreeGrafter"/>
</dbReference>
<dbReference type="GO" id="GO:0005524">
    <property type="term" value="F:ATP binding"/>
    <property type="evidence" value="ECO:0007669"/>
    <property type="project" value="UniProtKB-KW"/>
</dbReference>
<dbReference type="AlphaFoldDB" id="X6NJP5"/>
<evidence type="ECO:0000256" key="1">
    <source>
        <dbReference type="ARBA" id="ARBA00022741"/>
    </source>
</evidence>